<organism evidence="1 2">
    <name type="scientific">Trichothecium roseum</name>
    <dbReference type="NCBI Taxonomy" id="47278"/>
    <lineage>
        <taxon>Eukaryota</taxon>
        <taxon>Fungi</taxon>
        <taxon>Dikarya</taxon>
        <taxon>Ascomycota</taxon>
        <taxon>Pezizomycotina</taxon>
        <taxon>Sordariomycetes</taxon>
        <taxon>Hypocreomycetidae</taxon>
        <taxon>Hypocreales</taxon>
        <taxon>Hypocreales incertae sedis</taxon>
        <taxon>Trichothecium</taxon>
    </lineage>
</organism>
<keyword evidence="2" id="KW-1185">Reference proteome</keyword>
<evidence type="ECO:0000313" key="2">
    <source>
        <dbReference type="Proteomes" id="UP001163324"/>
    </source>
</evidence>
<name>A0ACC0V1M3_9HYPO</name>
<comment type="caution">
    <text evidence="1">The sequence shown here is derived from an EMBL/GenBank/DDBJ whole genome shotgun (WGS) entry which is preliminary data.</text>
</comment>
<proteinExistence type="predicted"/>
<protein>
    <submittedName>
        <fullName evidence="1">Uncharacterized protein</fullName>
    </submittedName>
</protein>
<sequence length="449" mass="49667">MSWTQVSSSRWERPVDGLEGYFVAMAAISADLADGREHYTLFTKIKLETELPNLESALRHAWKQLRYVQPQIAITAQDMKMVYEVPDETCLEKWLASTFVVSPASDAEELYEAVAPIKQATLYYLPNSSELMLRCHHHSIDGTGLLLFWDAYLGALSRPVEDIAFGDEPARLAPTMAKVLGFPDEAAPDVQKKVSQAFGEYAVNAPGIGPISQLGAASSLRPRNCRNVEVVFSADETGTLVDACRARGVSVTAAVHAAYVQALATRHADPASNLTKYVTVSLFNLRKYLPEPYGSSSYAMSVYYSPLPYTADLPASYWDIARPLHRHYQTSFKDNVPEALKMRGPLGDAMLGAVRTPGFLDIPPSKDAMVSSLGVVEGHVRREYGGGSLRVRDVKVAVDITAGTSMLFVYTFDDRLRLVYNFNDGFEERGDVERYLETVKEILDAELIT</sequence>
<evidence type="ECO:0000313" key="1">
    <source>
        <dbReference type="EMBL" id="KAI9899670.1"/>
    </source>
</evidence>
<reference evidence="1" key="1">
    <citation type="submission" date="2022-10" db="EMBL/GenBank/DDBJ databases">
        <title>Complete Genome of Trichothecium roseum strain YXFP-22015, a Plant Pathogen Isolated from Citrus.</title>
        <authorList>
            <person name="Wang Y."/>
            <person name="Zhu L."/>
        </authorList>
    </citation>
    <scope>NUCLEOTIDE SEQUENCE</scope>
    <source>
        <strain evidence="1">YXFP-22015</strain>
    </source>
</reference>
<dbReference type="Proteomes" id="UP001163324">
    <property type="component" value="Chromosome 5"/>
</dbReference>
<gene>
    <name evidence="1" type="ORF">N3K66_006131</name>
</gene>
<accession>A0ACC0V1M3</accession>
<dbReference type="EMBL" id="CM047944">
    <property type="protein sequence ID" value="KAI9899670.1"/>
    <property type="molecule type" value="Genomic_DNA"/>
</dbReference>